<dbReference type="SUPFAM" id="SSF46689">
    <property type="entry name" value="Homeodomain-like"/>
    <property type="match status" value="1"/>
</dbReference>
<dbReference type="Pfam" id="PF17932">
    <property type="entry name" value="TetR_C_24"/>
    <property type="match status" value="1"/>
</dbReference>
<dbReference type="Proteomes" id="UP000249324">
    <property type="component" value="Unassembled WGS sequence"/>
</dbReference>
<evidence type="ECO:0000256" key="1">
    <source>
        <dbReference type="ARBA" id="ARBA00022491"/>
    </source>
</evidence>
<comment type="caution">
    <text evidence="8">The sequence shown here is derived from an EMBL/GenBank/DDBJ whole genome shotgun (WGS) entry which is preliminary data.</text>
</comment>
<feature type="domain" description="HTH tetR-type" evidence="7">
    <location>
        <begin position="70"/>
        <end position="130"/>
    </location>
</feature>
<protein>
    <submittedName>
        <fullName evidence="8">TetR/AcrR family transcriptional regulator</fullName>
    </submittedName>
</protein>
<organism evidence="8 9">
    <name type="scientific">Thermocrispum agreste</name>
    <dbReference type="NCBI Taxonomy" id="37925"/>
    <lineage>
        <taxon>Bacteria</taxon>
        <taxon>Bacillati</taxon>
        <taxon>Actinomycetota</taxon>
        <taxon>Actinomycetes</taxon>
        <taxon>Pseudonocardiales</taxon>
        <taxon>Pseudonocardiaceae</taxon>
        <taxon>Thermocrispum</taxon>
    </lineage>
</organism>
<keyword evidence="4" id="KW-0804">Transcription</keyword>
<reference evidence="8 9" key="1">
    <citation type="journal article" date="2021" name="BMC Genomics">
        <title>Genome-resolved metagenome and metatranscriptome analyses of thermophilic composting reveal key bacterial players and their metabolic interactions.</title>
        <authorList>
            <person name="Braga L.P.P."/>
            <person name="Pereira R.V."/>
            <person name="Martins L.F."/>
            <person name="Moura L.M.S."/>
            <person name="Sanchez F.B."/>
            <person name="Patane J.S.L."/>
            <person name="da Silva A.M."/>
            <person name="Setubal J.C."/>
        </authorList>
    </citation>
    <scope>NUCLEOTIDE SEQUENCE [LARGE SCALE GENOMIC DNA]</scope>
    <source>
        <strain evidence="8">ZC4RG45</strain>
    </source>
</reference>
<keyword evidence="2" id="KW-0805">Transcription regulation</keyword>
<feature type="DNA-binding region" description="H-T-H motif" evidence="5">
    <location>
        <begin position="93"/>
        <end position="112"/>
    </location>
</feature>
<dbReference type="EMBL" id="QGUI02000001">
    <property type="protein sequence ID" value="MFO7190637.1"/>
    <property type="molecule type" value="Genomic_DNA"/>
</dbReference>
<dbReference type="Gene3D" id="1.10.357.10">
    <property type="entry name" value="Tetracycline Repressor, domain 2"/>
    <property type="match status" value="1"/>
</dbReference>
<sequence length="275" mass="29881">MPKQQGVRAAGSTATTESSQAPAELPHTAIGDDVPADSDPVPGRPSEESTAQPDGHAPEAGAQDQAPAEESTHERILRVAAEVFARKGYHGTGVAELGDAAGLKRGALYYHIGSKEDLLYNLSKRHVEEALARGKRVVESDLHPIDKLRALAREHIKTIAARRDEVIVVLREMHALTGKRAKQLAELRHQHQDLFAQVLQEGVDAGVFRSADSVAVMSVLGMLNWTYVWFDATKGPLTPEQVADKITDIALYGQLLPTQRRSGKRKPNSAEADQE</sequence>
<dbReference type="InterPro" id="IPR050109">
    <property type="entry name" value="HTH-type_TetR-like_transc_reg"/>
</dbReference>
<keyword evidence="3 5" id="KW-0238">DNA-binding</keyword>
<dbReference type="PANTHER" id="PTHR30055">
    <property type="entry name" value="HTH-TYPE TRANSCRIPTIONAL REGULATOR RUTR"/>
    <property type="match status" value="1"/>
</dbReference>
<dbReference type="PANTHER" id="PTHR30055:SF175">
    <property type="entry name" value="HTH-TYPE TRANSCRIPTIONAL REPRESSOR KSTR2"/>
    <property type="match status" value="1"/>
</dbReference>
<dbReference type="InterPro" id="IPR009057">
    <property type="entry name" value="Homeodomain-like_sf"/>
</dbReference>
<evidence type="ECO:0000259" key="7">
    <source>
        <dbReference type="PROSITE" id="PS50977"/>
    </source>
</evidence>
<dbReference type="PROSITE" id="PS50977">
    <property type="entry name" value="HTH_TETR_2"/>
    <property type="match status" value="1"/>
</dbReference>
<evidence type="ECO:0000313" key="8">
    <source>
        <dbReference type="EMBL" id="MFO7190637.1"/>
    </source>
</evidence>
<dbReference type="SUPFAM" id="SSF48498">
    <property type="entry name" value="Tetracyclin repressor-like, C-terminal domain"/>
    <property type="match status" value="1"/>
</dbReference>
<proteinExistence type="predicted"/>
<dbReference type="Pfam" id="PF00440">
    <property type="entry name" value="TetR_N"/>
    <property type="match status" value="1"/>
</dbReference>
<gene>
    <name evidence="8" type="ORF">DIU77_000115</name>
</gene>
<dbReference type="AlphaFoldDB" id="A0ABD6FCC6"/>
<dbReference type="PRINTS" id="PR00455">
    <property type="entry name" value="HTHTETR"/>
</dbReference>
<accession>A0ABD6FCC6</accession>
<dbReference type="Gene3D" id="1.10.10.60">
    <property type="entry name" value="Homeodomain-like"/>
    <property type="match status" value="1"/>
</dbReference>
<dbReference type="GO" id="GO:0006355">
    <property type="term" value="P:regulation of DNA-templated transcription"/>
    <property type="evidence" value="ECO:0007669"/>
    <property type="project" value="UniProtKB-ARBA"/>
</dbReference>
<dbReference type="GO" id="GO:0003677">
    <property type="term" value="F:DNA binding"/>
    <property type="evidence" value="ECO:0007669"/>
    <property type="project" value="UniProtKB-UniRule"/>
</dbReference>
<evidence type="ECO:0000256" key="2">
    <source>
        <dbReference type="ARBA" id="ARBA00023015"/>
    </source>
</evidence>
<name>A0ABD6FCC6_9PSEU</name>
<evidence type="ECO:0000313" key="9">
    <source>
        <dbReference type="Proteomes" id="UP000249324"/>
    </source>
</evidence>
<feature type="region of interest" description="Disordered" evidence="6">
    <location>
        <begin position="1"/>
        <end position="73"/>
    </location>
</feature>
<evidence type="ECO:0000256" key="5">
    <source>
        <dbReference type="PROSITE-ProRule" id="PRU00335"/>
    </source>
</evidence>
<evidence type="ECO:0000256" key="3">
    <source>
        <dbReference type="ARBA" id="ARBA00023125"/>
    </source>
</evidence>
<evidence type="ECO:0000256" key="4">
    <source>
        <dbReference type="ARBA" id="ARBA00023163"/>
    </source>
</evidence>
<evidence type="ECO:0000256" key="6">
    <source>
        <dbReference type="SAM" id="MobiDB-lite"/>
    </source>
</evidence>
<dbReference type="InterPro" id="IPR036271">
    <property type="entry name" value="Tet_transcr_reg_TetR-rel_C_sf"/>
</dbReference>
<keyword evidence="1" id="KW-0678">Repressor</keyword>
<feature type="compositionally biased region" description="Polar residues" evidence="6">
    <location>
        <begin position="12"/>
        <end position="21"/>
    </location>
</feature>
<dbReference type="InterPro" id="IPR041490">
    <property type="entry name" value="KstR2_TetR_C"/>
</dbReference>
<dbReference type="InterPro" id="IPR001647">
    <property type="entry name" value="HTH_TetR"/>
</dbReference>